<dbReference type="InterPro" id="IPR013354">
    <property type="entry name" value="T3SS_YscP_C"/>
</dbReference>
<dbReference type="OrthoDB" id="5898177at2"/>
<feature type="region of interest" description="Disordered" evidence="1">
    <location>
        <begin position="1"/>
        <end position="33"/>
    </location>
</feature>
<organism evidence="2 3">
    <name type="scientific">Vibrio sagamiensis NBRC 104589</name>
    <dbReference type="NCBI Taxonomy" id="1219064"/>
    <lineage>
        <taxon>Bacteria</taxon>
        <taxon>Pseudomonadati</taxon>
        <taxon>Pseudomonadota</taxon>
        <taxon>Gammaproteobacteria</taxon>
        <taxon>Vibrionales</taxon>
        <taxon>Vibrionaceae</taxon>
        <taxon>Vibrio</taxon>
    </lineage>
</organism>
<name>A0A511QDS6_9VIBR</name>
<gene>
    <name evidence="2" type="ORF">VSA01S_15700</name>
</gene>
<dbReference type="NCBIfam" id="TIGR02514">
    <property type="entry name" value="type_III_yscP"/>
    <property type="match status" value="1"/>
</dbReference>
<feature type="compositionally biased region" description="Polar residues" evidence="1">
    <location>
        <begin position="7"/>
        <end position="20"/>
    </location>
</feature>
<dbReference type="EMBL" id="BJXJ01000012">
    <property type="protein sequence ID" value="GEM75458.1"/>
    <property type="molecule type" value="Genomic_DNA"/>
</dbReference>
<sequence length="402" mass="45116">MRLKSDPQLNLENGTVRNYPSQKKQSQKKVASNLSVTESLELKMTQAMSKTKEEVSVTSRPFLKQELSEFDDSALHNKLDSTTPISNSALPSAPTNALITHKSNQTKQPKLPLNTVDSRDITPNSSDLQEIDTPFNNSKRVEKSVITSPQKALKALSSLKNLNEFEGSNKEEINSINITTSNTVNLNPVNPAQHSHSESMIKPGTNTSALKLEENHKQDILYPSLNTPKQITSTKDSKELLQCLVENSADYKEEQDSSFHASAPQTKLTQGDVILKNLEVIPTAKDPHSLTQLVNKLVEKIWVSLPSTNEKEVRLFLNDGQLKGGEISIKHNTEGYSVTIRQEHALSHINPQSRQELVERLQKLVTDIPIRVSISEQMNQQGDQQRSKQQRNIYDEWNPEED</sequence>
<evidence type="ECO:0000313" key="3">
    <source>
        <dbReference type="Proteomes" id="UP000321922"/>
    </source>
</evidence>
<dbReference type="AlphaFoldDB" id="A0A511QDS6"/>
<feature type="region of interest" description="Disordered" evidence="1">
    <location>
        <begin position="101"/>
        <end position="132"/>
    </location>
</feature>
<evidence type="ECO:0000313" key="2">
    <source>
        <dbReference type="EMBL" id="GEM75458.1"/>
    </source>
</evidence>
<protein>
    <submittedName>
        <fullName evidence="2">Type III secretion system needle length determinant</fullName>
    </submittedName>
</protein>
<comment type="caution">
    <text evidence="2">The sequence shown here is derived from an EMBL/GenBank/DDBJ whole genome shotgun (WGS) entry which is preliminary data.</text>
</comment>
<dbReference type="CDD" id="cd17467">
    <property type="entry name" value="T3SS_YscP_C"/>
    <property type="match status" value="1"/>
</dbReference>
<accession>A0A511QDS6</accession>
<dbReference type="Proteomes" id="UP000321922">
    <property type="component" value="Unassembled WGS sequence"/>
</dbReference>
<feature type="region of interest" description="Disordered" evidence="1">
    <location>
        <begin position="376"/>
        <end position="402"/>
    </location>
</feature>
<reference evidence="2 3" key="1">
    <citation type="submission" date="2019-07" db="EMBL/GenBank/DDBJ databases">
        <title>Whole genome shotgun sequence of Vibrio sagamiensis NBRC 104589.</title>
        <authorList>
            <person name="Hosoyama A."/>
            <person name="Uohara A."/>
            <person name="Ohji S."/>
            <person name="Ichikawa N."/>
        </authorList>
    </citation>
    <scope>NUCLEOTIDE SEQUENCE [LARGE SCALE GENOMIC DNA]</scope>
    <source>
        <strain evidence="2 3">NBRC 104589</strain>
    </source>
</reference>
<evidence type="ECO:0000256" key="1">
    <source>
        <dbReference type="SAM" id="MobiDB-lite"/>
    </source>
</evidence>
<feature type="compositionally biased region" description="Polar residues" evidence="1">
    <location>
        <begin position="121"/>
        <end position="132"/>
    </location>
</feature>
<dbReference type="RefSeq" id="WP_050567459.1">
    <property type="nucleotide sequence ID" value="NZ_BAOJ01000176.1"/>
</dbReference>
<keyword evidence="3" id="KW-1185">Reference proteome</keyword>
<proteinExistence type="predicted"/>